<feature type="signal peptide" evidence="6">
    <location>
        <begin position="1"/>
        <end position="18"/>
    </location>
</feature>
<evidence type="ECO:0000256" key="3">
    <source>
        <dbReference type="ARBA" id="ARBA00022801"/>
    </source>
</evidence>
<gene>
    <name evidence="9" type="primary">LOC111348842</name>
</gene>
<dbReference type="Pfam" id="PF00089">
    <property type="entry name" value="Trypsin"/>
    <property type="match status" value="1"/>
</dbReference>
<keyword evidence="8" id="KW-1185">Reference proteome</keyword>
<evidence type="ECO:0000256" key="4">
    <source>
        <dbReference type="ARBA" id="ARBA00022825"/>
    </source>
</evidence>
<accession>A0A9J7IJT7</accession>
<dbReference type="Proteomes" id="UP000301870">
    <property type="component" value="Chromosome 8"/>
</dbReference>
<feature type="domain" description="Peptidase S1" evidence="7">
    <location>
        <begin position="23"/>
        <end position="262"/>
    </location>
</feature>
<proteinExistence type="inferred from homology"/>
<dbReference type="GeneID" id="111348842"/>
<evidence type="ECO:0000259" key="7">
    <source>
        <dbReference type="PROSITE" id="PS50240"/>
    </source>
</evidence>
<evidence type="ECO:0000256" key="6">
    <source>
        <dbReference type="SAM" id="SignalP"/>
    </source>
</evidence>
<dbReference type="CDD" id="cd00190">
    <property type="entry name" value="Tryp_SPc"/>
    <property type="match status" value="1"/>
</dbReference>
<evidence type="ECO:0000256" key="1">
    <source>
        <dbReference type="ARBA" id="ARBA00007664"/>
    </source>
</evidence>
<name>A0A9J7IJT7_SPOLT</name>
<keyword evidence="6" id="KW-0732">Signal</keyword>
<evidence type="ECO:0000313" key="9">
    <source>
        <dbReference type="RefSeq" id="XP_022815520.1"/>
    </source>
</evidence>
<dbReference type="SUPFAM" id="SSF50494">
    <property type="entry name" value="Trypsin-like serine proteases"/>
    <property type="match status" value="1"/>
</dbReference>
<organism evidence="8 9">
    <name type="scientific">Spodoptera litura</name>
    <name type="common">Asian cotton leafworm</name>
    <dbReference type="NCBI Taxonomy" id="69820"/>
    <lineage>
        <taxon>Eukaryota</taxon>
        <taxon>Metazoa</taxon>
        <taxon>Ecdysozoa</taxon>
        <taxon>Arthropoda</taxon>
        <taxon>Hexapoda</taxon>
        <taxon>Insecta</taxon>
        <taxon>Pterygota</taxon>
        <taxon>Neoptera</taxon>
        <taxon>Endopterygota</taxon>
        <taxon>Lepidoptera</taxon>
        <taxon>Glossata</taxon>
        <taxon>Ditrysia</taxon>
        <taxon>Noctuoidea</taxon>
        <taxon>Noctuidae</taxon>
        <taxon>Amphipyrinae</taxon>
        <taxon>Spodoptera</taxon>
    </lineage>
</organism>
<dbReference type="InterPro" id="IPR001254">
    <property type="entry name" value="Trypsin_dom"/>
</dbReference>
<evidence type="ECO:0000256" key="5">
    <source>
        <dbReference type="ARBA" id="ARBA00023157"/>
    </source>
</evidence>
<dbReference type="InterPro" id="IPR043504">
    <property type="entry name" value="Peptidase_S1_PA_chymotrypsin"/>
</dbReference>
<dbReference type="OrthoDB" id="6380398at2759"/>
<dbReference type="GO" id="GO:0006508">
    <property type="term" value="P:proteolysis"/>
    <property type="evidence" value="ECO:0007669"/>
    <property type="project" value="UniProtKB-KW"/>
</dbReference>
<reference evidence="9" key="1">
    <citation type="submission" date="2025-08" db="UniProtKB">
        <authorList>
            <consortium name="RefSeq"/>
        </authorList>
    </citation>
    <scope>IDENTIFICATION</scope>
    <source>
        <strain evidence="9">Ishihara</strain>
        <tissue evidence="9">Whole body</tissue>
    </source>
</reference>
<dbReference type="InterPro" id="IPR009003">
    <property type="entry name" value="Peptidase_S1_PA"/>
</dbReference>
<dbReference type="InterPro" id="IPR001314">
    <property type="entry name" value="Peptidase_S1A"/>
</dbReference>
<dbReference type="RefSeq" id="XP_022815520.1">
    <property type="nucleotide sequence ID" value="XM_022959752.1"/>
</dbReference>
<evidence type="ECO:0000256" key="2">
    <source>
        <dbReference type="ARBA" id="ARBA00022670"/>
    </source>
</evidence>
<dbReference type="PANTHER" id="PTHR24276:SF91">
    <property type="entry name" value="AT26814P-RELATED"/>
    <property type="match status" value="1"/>
</dbReference>
<dbReference type="AlphaFoldDB" id="A0A9J7IJT7"/>
<dbReference type="KEGG" id="sliu:111348842"/>
<dbReference type="PRINTS" id="PR00722">
    <property type="entry name" value="CHYMOTRYPSIN"/>
</dbReference>
<evidence type="ECO:0000313" key="8">
    <source>
        <dbReference type="Proteomes" id="UP000301870"/>
    </source>
</evidence>
<dbReference type="SMART" id="SM00020">
    <property type="entry name" value="Tryp_SPc"/>
    <property type="match status" value="1"/>
</dbReference>
<keyword evidence="3" id="KW-0378">Hydrolase</keyword>
<dbReference type="InterPro" id="IPR050430">
    <property type="entry name" value="Peptidase_S1"/>
</dbReference>
<dbReference type="Gene3D" id="2.40.10.10">
    <property type="entry name" value="Trypsin-like serine proteases"/>
    <property type="match status" value="1"/>
</dbReference>
<keyword evidence="2" id="KW-0645">Protease</keyword>
<dbReference type="GO" id="GO:0004252">
    <property type="term" value="F:serine-type endopeptidase activity"/>
    <property type="evidence" value="ECO:0007669"/>
    <property type="project" value="InterPro"/>
</dbReference>
<comment type="similarity">
    <text evidence="1">Belongs to the peptidase S1 family.</text>
</comment>
<keyword evidence="5" id="KW-1015">Disulfide bond</keyword>
<protein>
    <submittedName>
        <fullName evidence="9">Trypsin, alkaline C-like</fullName>
    </submittedName>
</protein>
<dbReference type="PROSITE" id="PS50240">
    <property type="entry name" value="TRYPSIN_DOM"/>
    <property type="match status" value="1"/>
</dbReference>
<feature type="chain" id="PRO_5039886379" evidence="6">
    <location>
        <begin position="19"/>
        <end position="264"/>
    </location>
</feature>
<keyword evidence="4" id="KW-0720">Serine protease</keyword>
<dbReference type="PANTHER" id="PTHR24276">
    <property type="entry name" value="POLYSERASE-RELATED"/>
    <property type="match status" value="1"/>
</dbReference>
<sequence>MLKFTVLVLVVLFANAKGSVQRIAGGNPTYINEYPFVAALLTNGGQGTSYTQACAGSILTNRAILSAASCFYTNAVVNQPSWWRARVGSTRANSEGTVYMINLITVHDNYVTATQVNDLAILRSVLPIAFNANVAPARIAGIAYPYGVNQMVWALGWGATSSTSPTLSQELHVVQMWLINLQTCQNNYASTAFIVNDNMVCAGLPDVGVVGQCTGDAGGPLLDSEGAVIGVFSRSQGCGDAAYPSINTRVASFTRWIVNTALAQ</sequence>